<keyword evidence="5" id="KW-0653">Protein transport</keyword>
<dbReference type="PANTHER" id="PTHR30371">
    <property type="entry name" value="SEC-INDEPENDENT PROTEIN TRANSLOCASE PROTEIN TATC"/>
    <property type="match status" value="1"/>
</dbReference>
<evidence type="ECO:0000256" key="1">
    <source>
        <dbReference type="ARBA" id="ARBA00004141"/>
    </source>
</evidence>
<dbReference type="eggNOG" id="COG0805">
    <property type="taxonomic scope" value="Bacteria"/>
</dbReference>
<dbReference type="HOGENOM" id="CLU_031942_3_3_7"/>
<keyword evidence="5" id="KW-1003">Cell membrane</keyword>
<dbReference type="KEGG" id="bex:A11Q_2565"/>
<dbReference type="HAMAP" id="MF_00902">
    <property type="entry name" value="TatC"/>
    <property type="match status" value="1"/>
</dbReference>
<keyword evidence="5" id="KW-0811">Translocation</keyword>
<dbReference type="RefSeq" id="WP_015471271.1">
    <property type="nucleotide sequence ID" value="NC_020813.1"/>
</dbReference>
<dbReference type="EMBL" id="CP003537">
    <property type="protein sequence ID" value="AGH96781.1"/>
    <property type="molecule type" value="Genomic_DNA"/>
</dbReference>
<dbReference type="InterPro" id="IPR002033">
    <property type="entry name" value="TatC"/>
</dbReference>
<evidence type="ECO:0000313" key="7">
    <source>
        <dbReference type="Proteomes" id="UP000012040"/>
    </source>
</evidence>
<dbReference type="NCBIfam" id="TIGR00945">
    <property type="entry name" value="tatC"/>
    <property type="match status" value="1"/>
</dbReference>
<organism evidence="6 7">
    <name type="scientific">Pseudobdellovibrio exovorus JSS</name>
    <dbReference type="NCBI Taxonomy" id="1184267"/>
    <lineage>
        <taxon>Bacteria</taxon>
        <taxon>Pseudomonadati</taxon>
        <taxon>Bdellovibrionota</taxon>
        <taxon>Bdellovibrionia</taxon>
        <taxon>Bdellovibrionales</taxon>
        <taxon>Pseudobdellovibrionaceae</taxon>
        <taxon>Pseudobdellovibrio</taxon>
    </lineage>
</organism>
<comment type="similarity">
    <text evidence="5">Belongs to the TatC family.</text>
</comment>
<protein>
    <recommendedName>
        <fullName evidence="5">Sec-independent protein translocase protein TatC</fullName>
    </recommendedName>
</protein>
<dbReference type="Proteomes" id="UP000012040">
    <property type="component" value="Chromosome"/>
</dbReference>
<dbReference type="PRINTS" id="PR01840">
    <property type="entry name" value="TATCFAMILY"/>
</dbReference>
<evidence type="ECO:0000313" key="6">
    <source>
        <dbReference type="EMBL" id="AGH96781.1"/>
    </source>
</evidence>
<keyword evidence="7" id="KW-1185">Reference proteome</keyword>
<evidence type="ECO:0000256" key="5">
    <source>
        <dbReference type="HAMAP-Rule" id="MF_00902"/>
    </source>
</evidence>
<dbReference type="GO" id="GO:0043953">
    <property type="term" value="P:protein transport by the Tat complex"/>
    <property type="evidence" value="ECO:0007669"/>
    <property type="project" value="UniProtKB-UniRule"/>
</dbReference>
<dbReference type="GO" id="GO:0009977">
    <property type="term" value="F:proton motive force dependent protein transmembrane transporter activity"/>
    <property type="evidence" value="ECO:0007669"/>
    <property type="project" value="TreeGrafter"/>
</dbReference>
<dbReference type="AlphaFoldDB" id="M4VFF3"/>
<feature type="transmembrane region" description="Helical" evidence="5">
    <location>
        <begin position="202"/>
        <end position="217"/>
    </location>
</feature>
<gene>
    <name evidence="5" type="primary">tatC</name>
    <name evidence="6" type="ORF">A11Q_2565</name>
</gene>
<dbReference type="GO" id="GO:0065002">
    <property type="term" value="P:intracellular protein transmembrane transport"/>
    <property type="evidence" value="ECO:0007669"/>
    <property type="project" value="TreeGrafter"/>
</dbReference>
<feature type="transmembrane region" description="Helical" evidence="5">
    <location>
        <begin position="32"/>
        <end position="55"/>
    </location>
</feature>
<sequence>MNHLDNQNESQDRNMSLIDHLSELRVRMTRSAYAIFIGMLICWGFSEQVFDFIRTPIQQYLPTGGLVFTAPMDKFMAHIKISFVVGLLLSAPFWLYQIWSFVAPALYRREKRLATGFIFFGTLQFVMGLAFSYYIVFPMAFKFLMGFGGSIDKPMITIEHYLGFVTRTAIVFGLCFQLPVLISFLGMLGLVSQRFLKEKRRFAVVGIAAVSAIAAPPDALSMILLLVPMWALYEVSIVVVGIFERKKAAEEAENAEKSLVPKA</sequence>
<keyword evidence="5" id="KW-0813">Transport</keyword>
<keyword evidence="4 5" id="KW-0472">Membrane</keyword>
<comment type="subunit">
    <text evidence="5">Forms a complex with TatA.</text>
</comment>
<evidence type="ECO:0000256" key="3">
    <source>
        <dbReference type="ARBA" id="ARBA00022989"/>
    </source>
</evidence>
<evidence type="ECO:0000256" key="2">
    <source>
        <dbReference type="ARBA" id="ARBA00022692"/>
    </source>
</evidence>
<name>M4VFF3_9BACT</name>
<dbReference type="Pfam" id="PF00902">
    <property type="entry name" value="TatC"/>
    <property type="match status" value="1"/>
</dbReference>
<evidence type="ECO:0000256" key="4">
    <source>
        <dbReference type="ARBA" id="ARBA00023136"/>
    </source>
</evidence>
<keyword evidence="2 5" id="KW-0812">Transmembrane</keyword>
<dbReference type="GO" id="GO:0033281">
    <property type="term" value="C:TAT protein transport complex"/>
    <property type="evidence" value="ECO:0007669"/>
    <property type="project" value="UniProtKB-UniRule"/>
</dbReference>
<accession>M4VFF3</accession>
<dbReference type="PATRIC" id="fig|1184267.3.peg.2593"/>
<comment type="function">
    <text evidence="5">Part of the twin-arginine translocation (Tat) system that transports large folded proteins containing a characteristic twin-arginine motif in their signal peptide across membranes.</text>
</comment>
<feature type="transmembrane region" description="Helical" evidence="5">
    <location>
        <begin position="75"/>
        <end position="96"/>
    </location>
</feature>
<reference evidence="6 7" key="1">
    <citation type="journal article" date="2013" name="ISME J.">
        <title>By their genes ye shall know them: genomic signatures of predatory bacteria.</title>
        <authorList>
            <person name="Pasternak Z."/>
            <person name="Pietrokovski S."/>
            <person name="Rotem O."/>
            <person name="Gophna U."/>
            <person name="Lurie-Weinberger M.N."/>
            <person name="Jurkevitch E."/>
        </authorList>
    </citation>
    <scope>NUCLEOTIDE SEQUENCE [LARGE SCALE GENOMIC DNA]</scope>
    <source>
        <strain evidence="6 7">JSS</strain>
    </source>
</reference>
<feature type="transmembrane region" description="Helical" evidence="5">
    <location>
        <begin position="161"/>
        <end position="190"/>
    </location>
</feature>
<dbReference type="PANTHER" id="PTHR30371:SF0">
    <property type="entry name" value="SEC-INDEPENDENT PROTEIN TRANSLOCASE PROTEIN TATC, CHLOROPLASTIC-RELATED"/>
    <property type="match status" value="1"/>
</dbReference>
<comment type="caution">
    <text evidence="5">Lacks conserved residue(s) required for the propagation of feature annotation.</text>
</comment>
<feature type="transmembrane region" description="Helical" evidence="5">
    <location>
        <begin position="117"/>
        <end position="141"/>
    </location>
</feature>
<dbReference type="STRING" id="1184267.A11Q_2565"/>
<proteinExistence type="inferred from homology"/>
<keyword evidence="3 5" id="KW-1133">Transmembrane helix</keyword>
<comment type="subcellular location">
    <subcellularLocation>
        <location evidence="5">Cell membrane</location>
        <topology evidence="5">Multi-pass membrane protein</topology>
    </subcellularLocation>
    <subcellularLocation>
        <location evidence="1">Membrane</location>
        <topology evidence="1">Multi-pass membrane protein</topology>
    </subcellularLocation>
</comment>